<reference evidence="1" key="1">
    <citation type="submission" date="2020-07" db="EMBL/GenBank/DDBJ databases">
        <title>Multicomponent nature underlies the extraordinary mechanical properties of spider dragline silk.</title>
        <authorList>
            <person name="Kono N."/>
            <person name="Nakamura H."/>
            <person name="Mori M."/>
            <person name="Yoshida Y."/>
            <person name="Ohtoshi R."/>
            <person name="Malay A.D."/>
            <person name="Moran D.A.P."/>
            <person name="Tomita M."/>
            <person name="Numata K."/>
            <person name="Arakawa K."/>
        </authorList>
    </citation>
    <scope>NUCLEOTIDE SEQUENCE</scope>
</reference>
<sequence length="117" mass="14089">MVRLEEATEDIAKRFTLECHQEINDFPMLKTTFDFKLKEIYLKNVIQYNKINTNYLDFNKKSILKLMHRWPNTQSMRDIIRHESDIPELKSNHSISWTKRAIVDKAESSLFNHPFFL</sequence>
<evidence type="ECO:0000313" key="1">
    <source>
        <dbReference type="EMBL" id="GFQ71762.1"/>
    </source>
</evidence>
<dbReference type="EMBL" id="BMAO01001229">
    <property type="protein sequence ID" value="GFQ71762.1"/>
    <property type="molecule type" value="Genomic_DNA"/>
</dbReference>
<evidence type="ECO:0000313" key="2">
    <source>
        <dbReference type="Proteomes" id="UP000887116"/>
    </source>
</evidence>
<gene>
    <name evidence="1" type="ORF">TNCT_172851</name>
</gene>
<comment type="caution">
    <text evidence="1">The sequence shown here is derived from an EMBL/GenBank/DDBJ whole genome shotgun (WGS) entry which is preliminary data.</text>
</comment>
<protein>
    <submittedName>
        <fullName evidence="1">Uncharacterized protein</fullName>
    </submittedName>
</protein>
<name>A0A8X6HD34_TRICU</name>
<dbReference type="Proteomes" id="UP000887116">
    <property type="component" value="Unassembled WGS sequence"/>
</dbReference>
<dbReference type="AlphaFoldDB" id="A0A8X6HD34"/>
<keyword evidence="2" id="KW-1185">Reference proteome</keyword>
<accession>A0A8X6HD34</accession>
<proteinExistence type="predicted"/>
<organism evidence="1 2">
    <name type="scientific">Trichonephila clavata</name>
    <name type="common">Joro spider</name>
    <name type="synonym">Nephila clavata</name>
    <dbReference type="NCBI Taxonomy" id="2740835"/>
    <lineage>
        <taxon>Eukaryota</taxon>
        <taxon>Metazoa</taxon>
        <taxon>Ecdysozoa</taxon>
        <taxon>Arthropoda</taxon>
        <taxon>Chelicerata</taxon>
        <taxon>Arachnida</taxon>
        <taxon>Araneae</taxon>
        <taxon>Araneomorphae</taxon>
        <taxon>Entelegynae</taxon>
        <taxon>Araneoidea</taxon>
        <taxon>Nephilidae</taxon>
        <taxon>Trichonephila</taxon>
    </lineage>
</organism>